<reference evidence="1 2" key="1">
    <citation type="journal article" date="2021" name="Hortic Res">
        <title>High-quality reference genome and annotation aids understanding of berry development for evergreen blueberry (Vaccinium darrowii).</title>
        <authorList>
            <person name="Yu J."/>
            <person name="Hulse-Kemp A.M."/>
            <person name="Babiker E."/>
            <person name="Staton M."/>
        </authorList>
    </citation>
    <scope>NUCLEOTIDE SEQUENCE [LARGE SCALE GENOMIC DNA]</scope>
    <source>
        <strain evidence="2">cv. NJ 8807/NJ 8810</strain>
        <tissue evidence="1">Young leaf</tissue>
    </source>
</reference>
<evidence type="ECO:0000313" key="1">
    <source>
        <dbReference type="EMBL" id="KAH7846211.1"/>
    </source>
</evidence>
<name>A0ACB7XY86_9ERIC</name>
<dbReference type="EMBL" id="CM037155">
    <property type="protein sequence ID" value="KAH7846211.1"/>
    <property type="molecule type" value="Genomic_DNA"/>
</dbReference>
<gene>
    <name evidence="1" type="ORF">Vadar_011251</name>
</gene>
<evidence type="ECO:0000313" key="2">
    <source>
        <dbReference type="Proteomes" id="UP000828048"/>
    </source>
</evidence>
<sequence length="376" mass="41071">MKLSTFYSWSIGKLRSTQMWSISVECNRGKKNGSGGGSTTGEENGAGKKNSGGGGTTGEENGAGKENSGSCGTTSEENGAGVIVLKVDRYNCNACEKKLKRRIQSMDGVLWVERNNEDPNQLTVIGTVDPEKLREKLEKKIKKKVELVSPQPKKDREIPVTTSVMKVNLDSEQCLPEIWKAVWDTNGFREMTIVREKNQLTVKGAIDMEALAESLRAKLKRPVVIAPPENGEEIPVTTAVMKVNLDSEQCLPEIWKAVWDTKGLHEMTIVRDENQLTVTGAIDMKALAESLRAKLQEPVVLVLPENGGGGSEGGAQGYSNQYGPHGPHGYVNGYTNQYGPHGPYGYVNGYRRGYPGEQLHAPQMFSDENPNACAIM</sequence>
<protein>
    <submittedName>
        <fullName evidence="1">Uncharacterized protein</fullName>
    </submittedName>
</protein>
<proteinExistence type="predicted"/>
<keyword evidence="2" id="KW-1185">Reference proteome</keyword>
<comment type="caution">
    <text evidence="1">The sequence shown here is derived from an EMBL/GenBank/DDBJ whole genome shotgun (WGS) entry which is preliminary data.</text>
</comment>
<accession>A0ACB7XY86</accession>
<dbReference type="Proteomes" id="UP000828048">
    <property type="component" value="Chromosome 5"/>
</dbReference>
<organism evidence="1 2">
    <name type="scientific">Vaccinium darrowii</name>
    <dbReference type="NCBI Taxonomy" id="229202"/>
    <lineage>
        <taxon>Eukaryota</taxon>
        <taxon>Viridiplantae</taxon>
        <taxon>Streptophyta</taxon>
        <taxon>Embryophyta</taxon>
        <taxon>Tracheophyta</taxon>
        <taxon>Spermatophyta</taxon>
        <taxon>Magnoliopsida</taxon>
        <taxon>eudicotyledons</taxon>
        <taxon>Gunneridae</taxon>
        <taxon>Pentapetalae</taxon>
        <taxon>asterids</taxon>
        <taxon>Ericales</taxon>
        <taxon>Ericaceae</taxon>
        <taxon>Vaccinioideae</taxon>
        <taxon>Vaccinieae</taxon>
        <taxon>Vaccinium</taxon>
    </lineage>
</organism>